<dbReference type="Proteomes" id="UP000015104">
    <property type="component" value="Unassembled WGS sequence"/>
</dbReference>
<evidence type="ECO:0000256" key="4">
    <source>
        <dbReference type="ARBA" id="ARBA00022833"/>
    </source>
</evidence>
<dbReference type="InterPro" id="IPR038765">
    <property type="entry name" value="Papain-like_cys_pep_sf"/>
</dbReference>
<dbReference type="SUPFAM" id="SSF54001">
    <property type="entry name" value="Cysteine proteinases"/>
    <property type="match status" value="1"/>
</dbReference>
<dbReference type="InterPro" id="IPR007052">
    <property type="entry name" value="CS_dom"/>
</dbReference>
<dbReference type="InterPro" id="IPR002893">
    <property type="entry name" value="Znf_MYND"/>
</dbReference>
<keyword evidence="2" id="KW-0479">Metal-binding</keyword>
<dbReference type="InterPro" id="IPR018200">
    <property type="entry name" value="USP_CS"/>
</dbReference>
<feature type="domain" description="MYND-type" evidence="9">
    <location>
        <begin position="493"/>
        <end position="533"/>
    </location>
</feature>
<comment type="catalytic activity">
    <reaction evidence="1 6">
        <text>Thiol-dependent hydrolysis of ester, thioester, amide, peptide and isopeptide bonds formed by the C-terminal Gly of ubiquitin (a 76-residue protein attached to proteins as an intracellular targeting signal).</text>
        <dbReference type="EC" id="3.4.19.12"/>
    </reaction>
</comment>
<dbReference type="GO" id="GO:0008270">
    <property type="term" value="F:zinc ion binding"/>
    <property type="evidence" value="ECO:0007669"/>
    <property type="project" value="UniProtKB-KW"/>
</dbReference>
<dbReference type="SUPFAM" id="SSF144232">
    <property type="entry name" value="HIT/MYND zinc finger-like"/>
    <property type="match status" value="1"/>
</dbReference>
<keyword evidence="4" id="KW-0862">Zinc</keyword>
<sequence>MPHQLETDKLRYESYERDEHSITLIVYIKDIKDGSYKVTFGESTVNIVFQTSNPRLIAPEFGDFPHDTEFSWTINLKKEIVPEQCSYNKTAFKLEVKLKKKKPLKWDTIEEAKPKVLKDTLQEIDLRKVPSKRNVWIPAAPMEDDVDIEVPNENLYNNLGGDIYGASIPLPPPEEMRSYTSKLSLSSFSSSEVGYTGLDNLGNTCFMNAVLQCLSNTQELRDYFMENHFKEDLNEKNVFGTGGQLAVSFAVLMKHLWSGAHPSYSPSKLKSLLSDKLSQFSGFAQHDAQEYMSFLLDALHEDINRVRHKANVDMNGTDDEEKPRPDAEIADEAWYKYRMRNDSVIIDLFHGQLRSKVICPVRANVSITFDPFVILPLPMPKNQLIYNVFFFSRDTSKKPIRYLVKLPQDSEMRCLLQSISTRTSVLPSNLRALLTCNGSILNIFKPDEAIPTISHNEMLLIFETLNSQDLGEDVYEFAVQQLLANSNDLPLWCSGCNNALTEKELKRCTKCYQAYYCDQECQKNDWTKHKEVCFSRPELIGCPFIISIPQSQFTFKNLQQMVAEYSRFSVDICCPTSRSDSIDDCPETKDSDSGVYSDTSENSCSSSSTSCSNSIPPSFTAPTLTSSSTTTSTTSSPTVTQTRPKFLLRYHNSRCFTRISDETLIQEPDDENEESIMKDLSGKYFLSMEWRPLEHKNGSFIVETKDLDHNYDILEAQRIASECYEHTLQDCLSAFIEPEILSADEAWYCPSCKALREATKQLCLWRLPPILIIQLKRFMFKNLYYKEKISKFIRFPLENLDMTEYCCPNSPQVSQQKPIYDLYAVINHHGGMFGGHYTAYARTRFKNREYGWRCFDDSRVRDMHPEEVTTDNAYILFYRLREEKINS</sequence>
<feature type="region of interest" description="Disordered" evidence="7">
    <location>
        <begin position="621"/>
        <end position="640"/>
    </location>
</feature>
<dbReference type="PROSITE" id="PS50235">
    <property type="entry name" value="USP_3"/>
    <property type="match status" value="1"/>
</dbReference>
<dbReference type="GO" id="GO:0004843">
    <property type="term" value="F:cysteine-type deubiquitinase activity"/>
    <property type="evidence" value="ECO:0007669"/>
    <property type="project" value="UniProtKB-UniRule"/>
</dbReference>
<dbReference type="InterPro" id="IPR028889">
    <property type="entry name" value="USP"/>
</dbReference>
<dbReference type="InterPro" id="IPR001394">
    <property type="entry name" value="Peptidase_C19_UCH"/>
</dbReference>
<dbReference type="GO" id="GO:0016579">
    <property type="term" value="P:protein deubiquitination"/>
    <property type="evidence" value="ECO:0007669"/>
    <property type="project" value="InterPro"/>
</dbReference>
<evidence type="ECO:0000256" key="6">
    <source>
        <dbReference type="RuleBase" id="RU366025"/>
    </source>
</evidence>
<dbReference type="OrthoDB" id="265776at2759"/>
<keyword evidence="6" id="KW-0645">Protease</keyword>
<evidence type="ECO:0000313" key="12">
    <source>
        <dbReference type="Proteomes" id="UP000015104"/>
    </source>
</evidence>
<evidence type="ECO:0000259" key="8">
    <source>
        <dbReference type="PROSITE" id="PS50235"/>
    </source>
</evidence>
<dbReference type="Pfam" id="PF01753">
    <property type="entry name" value="zf-MYND"/>
    <property type="match status" value="1"/>
</dbReference>
<evidence type="ECO:0000256" key="5">
    <source>
        <dbReference type="PROSITE-ProRule" id="PRU00134"/>
    </source>
</evidence>
<organism evidence="11 12">
    <name type="scientific">Tetranychus urticae</name>
    <name type="common">Two-spotted spider mite</name>
    <dbReference type="NCBI Taxonomy" id="32264"/>
    <lineage>
        <taxon>Eukaryota</taxon>
        <taxon>Metazoa</taxon>
        <taxon>Ecdysozoa</taxon>
        <taxon>Arthropoda</taxon>
        <taxon>Chelicerata</taxon>
        <taxon>Arachnida</taxon>
        <taxon>Acari</taxon>
        <taxon>Acariformes</taxon>
        <taxon>Trombidiformes</taxon>
        <taxon>Prostigmata</taxon>
        <taxon>Eleutherengona</taxon>
        <taxon>Raphignathae</taxon>
        <taxon>Tetranychoidea</taxon>
        <taxon>Tetranychidae</taxon>
        <taxon>Tetranychus</taxon>
    </lineage>
</organism>
<evidence type="ECO:0000256" key="2">
    <source>
        <dbReference type="ARBA" id="ARBA00022723"/>
    </source>
</evidence>
<dbReference type="PROSITE" id="PS00972">
    <property type="entry name" value="USP_1"/>
    <property type="match status" value="1"/>
</dbReference>
<gene>
    <name evidence="11" type="primary">107361959</name>
</gene>
<keyword evidence="3 5" id="KW-0863">Zinc-finger</keyword>
<dbReference type="PROSITE" id="PS51203">
    <property type="entry name" value="CS"/>
    <property type="match status" value="1"/>
</dbReference>
<feature type="domain" description="USP" evidence="8">
    <location>
        <begin position="196"/>
        <end position="881"/>
    </location>
</feature>
<dbReference type="Gene3D" id="3.90.70.10">
    <property type="entry name" value="Cysteine proteinases"/>
    <property type="match status" value="2"/>
</dbReference>
<dbReference type="PROSITE" id="PS00973">
    <property type="entry name" value="USP_2"/>
    <property type="match status" value="1"/>
</dbReference>
<dbReference type="Gene3D" id="6.10.140.2220">
    <property type="match status" value="1"/>
</dbReference>
<comment type="similarity">
    <text evidence="6">Belongs to the peptidase C19 family.</text>
</comment>
<keyword evidence="6" id="KW-0378">Hydrolase</keyword>
<dbReference type="SUPFAM" id="SSF49764">
    <property type="entry name" value="HSP20-like chaperones"/>
    <property type="match status" value="1"/>
</dbReference>
<dbReference type="EC" id="3.4.19.12" evidence="6"/>
<evidence type="ECO:0000313" key="11">
    <source>
        <dbReference type="EnsemblMetazoa" id="tetur07g06290.1"/>
    </source>
</evidence>
<dbReference type="PANTHER" id="PTHR21646:SF74">
    <property type="entry name" value="UBIQUITIN CARBOXYL-TERMINAL HYDROLASE 19"/>
    <property type="match status" value="1"/>
</dbReference>
<keyword evidence="12" id="KW-1185">Reference proteome</keyword>
<dbReference type="PROSITE" id="PS01360">
    <property type="entry name" value="ZF_MYND_1"/>
    <property type="match status" value="1"/>
</dbReference>
<evidence type="ECO:0000259" key="10">
    <source>
        <dbReference type="PROSITE" id="PS51203"/>
    </source>
</evidence>
<dbReference type="EMBL" id="CAEY01001893">
    <property type="status" value="NOT_ANNOTATED_CDS"/>
    <property type="molecule type" value="Genomic_DNA"/>
</dbReference>
<evidence type="ECO:0000256" key="7">
    <source>
        <dbReference type="SAM" id="MobiDB-lite"/>
    </source>
</evidence>
<dbReference type="Pfam" id="PF04969">
    <property type="entry name" value="CS"/>
    <property type="match status" value="1"/>
</dbReference>
<evidence type="ECO:0000259" key="9">
    <source>
        <dbReference type="PROSITE" id="PS50865"/>
    </source>
</evidence>
<dbReference type="AlphaFoldDB" id="T1K9V3"/>
<reference evidence="11" key="2">
    <citation type="submission" date="2015-06" db="UniProtKB">
        <authorList>
            <consortium name="EnsemblMetazoa"/>
        </authorList>
    </citation>
    <scope>IDENTIFICATION</scope>
</reference>
<dbReference type="KEGG" id="tut:107361959"/>
<protein>
    <recommendedName>
        <fullName evidence="6">Ubiquitin carboxyl-terminal hydrolase</fullName>
        <ecNumber evidence="6">3.4.19.12</ecNumber>
    </recommendedName>
</protein>
<accession>T1K9V3</accession>
<feature type="region of interest" description="Disordered" evidence="7">
    <location>
        <begin position="578"/>
        <end position="615"/>
    </location>
</feature>
<dbReference type="CDD" id="cd02674">
    <property type="entry name" value="Peptidase_C19R"/>
    <property type="match status" value="1"/>
</dbReference>
<dbReference type="eggNOG" id="KOG1870">
    <property type="taxonomic scope" value="Eukaryota"/>
</dbReference>
<keyword evidence="6" id="KW-0788">Thiol protease</keyword>
<proteinExistence type="inferred from homology"/>
<evidence type="ECO:0000256" key="1">
    <source>
        <dbReference type="ARBA" id="ARBA00000707"/>
    </source>
</evidence>
<reference evidence="12" key="1">
    <citation type="submission" date="2011-08" db="EMBL/GenBank/DDBJ databases">
        <authorList>
            <person name="Rombauts S."/>
        </authorList>
    </citation>
    <scope>NUCLEOTIDE SEQUENCE</scope>
    <source>
        <strain evidence="12">London</strain>
    </source>
</reference>
<dbReference type="PROSITE" id="PS50865">
    <property type="entry name" value="ZF_MYND_2"/>
    <property type="match status" value="1"/>
</dbReference>
<dbReference type="InterPro" id="IPR050185">
    <property type="entry name" value="Ub_carboxyl-term_hydrolase"/>
</dbReference>
<dbReference type="InterPro" id="IPR008978">
    <property type="entry name" value="HSP20-like_chaperone"/>
</dbReference>
<dbReference type="Gene3D" id="2.60.40.790">
    <property type="match status" value="1"/>
</dbReference>
<dbReference type="PANTHER" id="PTHR21646">
    <property type="entry name" value="UBIQUITIN CARBOXYL-TERMINAL HYDROLASE"/>
    <property type="match status" value="1"/>
</dbReference>
<feature type="compositionally biased region" description="Low complexity" evidence="7">
    <location>
        <begin position="597"/>
        <end position="615"/>
    </location>
</feature>
<dbReference type="GO" id="GO:0006508">
    <property type="term" value="P:proteolysis"/>
    <property type="evidence" value="ECO:0007669"/>
    <property type="project" value="UniProtKB-KW"/>
</dbReference>
<dbReference type="EnsemblMetazoa" id="tetur07g06290.1">
    <property type="protein sequence ID" value="tetur07g06290.1"/>
    <property type="gene ID" value="tetur07g06290"/>
</dbReference>
<dbReference type="STRING" id="32264.T1K9V3"/>
<dbReference type="Pfam" id="PF00443">
    <property type="entry name" value="UCH"/>
    <property type="match status" value="1"/>
</dbReference>
<dbReference type="OMA" id="FLSINWW"/>
<name>T1K9V3_TETUR</name>
<evidence type="ECO:0000256" key="3">
    <source>
        <dbReference type="ARBA" id="ARBA00022771"/>
    </source>
</evidence>
<dbReference type="HOGENOM" id="CLU_001060_8_1_1"/>
<feature type="domain" description="CS" evidence="10">
    <location>
        <begin position="7"/>
        <end position="110"/>
    </location>
</feature>
<keyword evidence="6" id="KW-0833">Ubl conjugation pathway</keyword>